<organism evidence="1 2">
    <name type="scientific">Austropuccinia psidii MF-1</name>
    <dbReference type="NCBI Taxonomy" id="1389203"/>
    <lineage>
        <taxon>Eukaryota</taxon>
        <taxon>Fungi</taxon>
        <taxon>Dikarya</taxon>
        <taxon>Basidiomycota</taxon>
        <taxon>Pucciniomycotina</taxon>
        <taxon>Pucciniomycetes</taxon>
        <taxon>Pucciniales</taxon>
        <taxon>Sphaerophragmiaceae</taxon>
        <taxon>Austropuccinia</taxon>
    </lineage>
</organism>
<evidence type="ECO:0000313" key="2">
    <source>
        <dbReference type="Proteomes" id="UP000765509"/>
    </source>
</evidence>
<proteinExistence type="predicted"/>
<reference evidence="1" key="1">
    <citation type="submission" date="2021-03" db="EMBL/GenBank/DDBJ databases">
        <title>Draft genome sequence of rust myrtle Austropuccinia psidii MF-1, a brazilian biotype.</title>
        <authorList>
            <person name="Quecine M.C."/>
            <person name="Pachon D.M.R."/>
            <person name="Bonatelli M.L."/>
            <person name="Correr F.H."/>
            <person name="Franceschini L.M."/>
            <person name="Leite T.F."/>
            <person name="Margarido G.R.A."/>
            <person name="Almeida C.A."/>
            <person name="Ferrarezi J.A."/>
            <person name="Labate C.A."/>
        </authorList>
    </citation>
    <scope>NUCLEOTIDE SEQUENCE</scope>
    <source>
        <strain evidence="1">MF-1</strain>
    </source>
</reference>
<accession>A0A9Q3J4R1</accession>
<gene>
    <name evidence="1" type="ORF">O181_095122</name>
</gene>
<comment type="caution">
    <text evidence="1">The sequence shown here is derived from an EMBL/GenBank/DDBJ whole genome shotgun (WGS) entry which is preliminary data.</text>
</comment>
<name>A0A9Q3J4R1_9BASI</name>
<dbReference type="EMBL" id="AVOT02062375">
    <property type="protein sequence ID" value="MBW0555407.1"/>
    <property type="molecule type" value="Genomic_DNA"/>
</dbReference>
<keyword evidence="2" id="KW-1185">Reference proteome</keyword>
<sequence>MVTFSGPNYVIPTQVPNPSPILKQDVSDIQSGNSLAATRRPFENPNHLALQQHQALSIPWTTQLVLTGGNQESCMALAHWGQLIFHCGNSVTQIKSQDDQNFIVPVQKRQLEDSPSRISLSTFHIYWPPFIT</sequence>
<dbReference type="AlphaFoldDB" id="A0A9Q3J4R1"/>
<dbReference type="Proteomes" id="UP000765509">
    <property type="component" value="Unassembled WGS sequence"/>
</dbReference>
<evidence type="ECO:0000313" key="1">
    <source>
        <dbReference type="EMBL" id="MBW0555407.1"/>
    </source>
</evidence>
<protein>
    <submittedName>
        <fullName evidence="1">Uncharacterized protein</fullName>
    </submittedName>
</protein>